<keyword evidence="1" id="KW-0812">Transmembrane</keyword>
<organism evidence="2 3">
    <name type="scientific">Candidatus Sungbacteria bacterium RIFCSPHIGHO2_02_FULL_51_29</name>
    <dbReference type="NCBI Taxonomy" id="1802273"/>
    <lineage>
        <taxon>Bacteria</taxon>
        <taxon>Candidatus Sungiibacteriota</taxon>
    </lineage>
</organism>
<evidence type="ECO:0000256" key="1">
    <source>
        <dbReference type="SAM" id="Phobius"/>
    </source>
</evidence>
<evidence type="ECO:0000313" key="3">
    <source>
        <dbReference type="Proteomes" id="UP000177811"/>
    </source>
</evidence>
<gene>
    <name evidence="2" type="ORF">A3C16_05515</name>
</gene>
<feature type="transmembrane region" description="Helical" evidence="1">
    <location>
        <begin position="170"/>
        <end position="191"/>
    </location>
</feature>
<comment type="caution">
    <text evidence="2">The sequence shown here is derived from an EMBL/GenBank/DDBJ whole genome shotgun (WGS) entry which is preliminary data.</text>
</comment>
<reference evidence="2 3" key="1">
    <citation type="journal article" date="2016" name="Nat. Commun.">
        <title>Thousands of microbial genomes shed light on interconnected biogeochemical processes in an aquifer system.</title>
        <authorList>
            <person name="Anantharaman K."/>
            <person name="Brown C.T."/>
            <person name="Hug L.A."/>
            <person name="Sharon I."/>
            <person name="Castelle C.J."/>
            <person name="Probst A.J."/>
            <person name="Thomas B.C."/>
            <person name="Singh A."/>
            <person name="Wilkins M.J."/>
            <person name="Karaoz U."/>
            <person name="Brodie E.L."/>
            <person name="Williams K.H."/>
            <person name="Hubbard S.S."/>
            <person name="Banfield J.F."/>
        </authorList>
    </citation>
    <scope>NUCLEOTIDE SEQUENCE [LARGE SCALE GENOMIC DNA]</scope>
</reference>
<keyword evidence="1" id="KW-1133">Transmembrane helix</keyword>
<feature type="transmembrane region" description="Helical" evidence="1">
    <location>
        <begin position="367"/>
        <end position="385"/>
    </location>
</feature>
<keyword evidence="1" id="KW-0472">Membrane</keyword>
<proteinExistence type="predicted"/>
<feature type="transmembrane region" description="Helical" evidence="1">
    <location>
        <begin position="405"/>
        <end position="432"/>
    </location>
</feature>
<dbReference type="EMBL" id="MHQL01000043">
    <property type="protein sequence ID" value="OHA02158.1"/>
    <property type="molecule type" value="Genomic_DNA"/>
</dbReference>
<dbReference type="AlphaFoldDB" id="A0A1G2KRU0"/>
<sequence length="434" mass="46557">MSELTNNQFIKISEAAKGTPYSAEYLNLLIRKKKISGKKFGRNWYTTRADVAAYVARQQKALLHEFSKRSTDDEVAAIQKIHETKNIPNVGDLSDIPDIISDITGTLRDENPQPNISLPTVISVSFAGEYTAQVAAESIEQEPRYFRERLLDLFSLFHFDVLFDLGRTTFAIGFLIVSIAGLGLYGSSILIKHPLLSIAQITGGASGEEPADTTVRSTHAAGLLGSLVSIAEAETETGDIVSFSDGAYRLSRVSHDAGIAGVISMDPALILRDAPDTAGVPLITAGRTTVRVSTVNGPIKSGDYITTSEIPGIGSRADGFGQVLGIALEDFLESDHEKLGTVAVAIDIHQHIPFGNLVATPTKAVRYLLAFIIAASSIIVGFMYFGKVARSGVEALGRNPLAARFIEFSIFLNLLLTLGIIAIGALIAYGIITF</sequence>
<accession>A0A1G2KRU0</accession>
<dbReference type="Proteomes" id="UP000177811">
    <property type="component" value="Unassembled WGS sequence"/>
</dbReference>
<protein>
    <submittedName>
        <fullName evidence="2">Uncharacterized protein</fullName>
    </submittedName>
</protein>
<name>A0A1G2KRU0_9BACT</name>
<evidence type="ECO:0000313" key="2">
    <source>
        <dbReference type="EMBL" id="OHA02158.1"/>
    </source>
</evidence>